<feature type="transmembrane region" description="Helical" evidence="1">
    <location>
        <begin position="23"/>
        <end position="40"/>
    </location>
</feature>
<dbReference type="GO" id="GO:0004177">
    <property type="term" value="F:aminopeptidase activity"/>
    <property type="evidence" value="ECO:0007669"/>
    <property type="project" value="UniProtKB-KW"/>
</dbReference>
<dbReference type="InterPro" id="IPR008523">
    <property type="entry name" value="DUF805"/>
</dbReference>
<protein>
    <submittedName>
        <fullName evidence="2">Aminopeptidase</fullName>
    </submittedName>
</protein>
<keyword evidence="2" id="KW-0645">Protease</keyword>
<feature type="transmembrane region" description="Helical" evidence="1">
    <location>
        <begin position="52"/>
        <end position="73"/>
    </location>
</feature>
<dbReference type="Pfam" id="PF05656">
    <property type="entry name" value="DUF805"/>
    <property type="match status" value="1"/>
</dbReference>
<dbReference type="Proteomes" id="UP000647339">
    <property type="component" value="Unassembled WGS sequence"/>
</dbReference>
<name>A0ABQ1V3M2_9BACT</name>
<keyword evidence="2" id="KW-0378">Hydrolase</keyword>
<keyword evidence="3" id="KW-1185">Reference proteome</keyword>
<dbReference type="RefSeq" id="WP_137401789.1">
    <property type="nucleotide sequence ID" value="NZ_BMIU01000010.1"/>
</dbReference>
<evidence type="ECO:0000313" key="3">
    <source>
        <dbReference type="Proteomes" id="UP000647339"/>
    </source>
</evidence>
<feature type="transmembrane region" description="Helical" evidence="1">
    <location>
        <begin position="85"/>
        <end position="105"/>
    </location>
</feature>
<dbReference type="EMBL" id="BMIU01000010">
    <property type="protein sequence ID" value="GGF34925.1"/>
    <property type="molecule type" value="Genomic_DNA"/>
</dbReference>
<keyword evidence="1" id="KW-1133">Transmembrane helix</keyword>
<keyword evidence="2" id="KW-0031">Aminopeptidase</keyword>
<comment type="caution">
    <text evidence="2">The sequence shown here is derived from an EMBL/GenBank/DDBJ whole genome shotgun (WGS) entry which is preliminary data.</text>
</comment>
<proteinExistence type="predicted"/>
<evidence type="ECO:0000256" key="1">
    <source>
        <dbReference type="SAM" id="Phobius"/>
    </source>
</evidence>
<keyword evidence="1" id="KW-0812">Transmembrane</keyword>
<gene>
    <name evidence="2" type="ORF">GCM10011339_24020</name>
</gene>
<accession>A0ABQ1V3M2</accession>
<dbReference type="PANTHER" id="PTHR34980">
    <property type="entry name" value="INNER MEMBRANE PROTEIN-RELATED-RELATED"/>
    <property type="match status" value="1"/>
</dbReference>
<evidence type="ECO:0000313" key="2">
    <source>
        <dbReference type="EMBL" id="GGF34925.1"/>
    </source>
</evidence>
<sequence length="126" mass="14248">MEYYKKVLSHYADFTGRARRKEYWMFALFNIIALIVAGMLDNLLGLTFVENIPYGFIYTIYALAVFIPGLAVTVRRLHDIGKSGWMYLIILIPLVGAVWLLVLLVSEGGHGANQYGEDPKAAERSF</sequence>
<reference evidence="3" key="1">
    <citation type="journal article" date="2019" name="Int. J. Syst. Evol. Microbiol.">
        <title>The Global Catalogue of Microorganisms (GCM) 10K type strain sequencing project: providing services to taxonomists for standard genome sequencing and annotation.</title>
        <authorList>
            <consortium name="The Broad Institute Genomics Platform"/>
            <consortium name="The Broad Institute Genome Sequencing Center for Infectious Disease"/>
            <person name="Wu L."/>
            <person name="Ma J."/>
        </authorList>
    </citation>
    <scope>NUCLEOTIDE SEQUENCE [LARGE SCALE GENOMIC DNA]</scope>
    <source>
        <strain evidence="3">CGMCC 1.15407</strain>
    </source>
</reference>
<organism evidence="2 3">
    <name type="scientific">Echinicola rosea</name>
    <dbReference type="NCBI Taxonomy" id="1807691"/>
    <lineage>
        <taxon>Bacteria</taxon>
        <taxon>Pseudomonadati</taxon>
        <taxon>Bacteroidota</taxon>
        <taxon>Cytophagia</taxon>
        <taxon>Cytophagales</taxon>
        <taxon>Cyclobacteriaceae</taxon>
        <taxon>Echinicola</taxon>
    </lineage>
</organism>
<keyword evidence="1" id="KW-0472">Membrane</keyword>
<dbReference type="PANTHER" id="PTHR34980:SF2">
    <property type="entry name" value="INNER MEMBRANE PROTEIN YHAH-RELATED"/>
    <property type="match status" value="1"/>
</dbReference>